<dbReference type="AlphaFoldDB" id="A0A2S2QV07"/>
<organism evidence="2">
    <name type="scientific">Sipha flava</name>
    <name type="common">yellow sugarcane aphid</name>
    <dbReference type="NCBI Taxonomy" id="143950"/>
    <lineage>
        <taxon>Eukaryota</taxon>
        <taxon>Metazoa</taxon>
        <taxon>Ecdysozoa</taxon>
        <taxon>Arthropoda</taxon>
        <taxon>Hexapoda</taxon>
        <taxon>Insecta</taxon>
        <taxon>Pterygota</taxon>
        <taxon>Neoptera</taxon>
        <taxon>Paraneoptera</taxon>
        <taxon>Hemiptera</taxon>
        <taxon>Sternorrhyncha</taxon>
        <taxon>Aphidomorpha</taxon>
        <taxon>Aphidoidea</taxon>
        <taxon>Aphididae</taxon>
        <taxon>Sipha</taxon>
    </lineage>
</organism>
<evidence type="ECO:0000313" key="2">
    <source>
        <dbReference type="EMBL" id="MBY81587.1"/>
    </source>
</evidence>
<evidence type="ECO:0000256" key="1">
    <source>
        <dbReference type="SAM" id="MobiDB-lite"/>
    </source>
</evidence>
<feature type="region of interest" description="Disordered" evidence="1">
    <location>
        <begin position="45"/>
        <end position="84"/>
    </location>
</feature>
<reference evidence="2" key="1">
    <citation type="submission" date="2018-04" db="EMBL/GenBank/DDBJ databases">
        <title>Transcriptome assembly of Sipha flava.</title>
        <authorList>
            <person name="Scully E.D."/>
            <person name="Geib S.M."/>
            <person name="Palmer N.A."/>
            <person name="Koch K."/>
            <person name="Bradshaw J."/>
            <person name="Heng-Moss T."/>
            <person name="Sarath G."/>
        </authorList>
    </citation>
    <scope>NUCLEOTIDE SEQUENCE</scope>
</reference>
<sequence length="177" mass="19023">MIEHLYDLIRVEETCCGGGGGGTWYSTGSVHLDDITSTITTKAVTVGPGGRRERPDVRSVGTGVPSLDRLRPRRTIGDNAGRYTGTGTSVGTVASIGTSTLDRYYRRPLQKPPPPPPPSVSDYMDPADLLYSEVHDEGSYADIYCELADLRGGRSTSGEYRAVSRPPPPVPDKPTEV</sequence>
<accession>A0A2S2QV07</accession>
<dbReference type="EMBL" id="GGMS01012384">
    <property type="protein sequence ID" value="MBY81587.1"/>
    <property type="molecule type" value="Transcribed_RNA"/>
</dbReference>
<feature type="region of interest" description="Disordered" evidence="1">
    <location>
        <begin position="154"/>
        <end position="177"/>
    </location>
</feature>
<protein>
    <submittedName>
        <fullName evidence="2">Uncharacterized protein</fullName>
    </submittedName>
</protein>
<gene>
    <name evidence="2" type="ORF">g.118381</name>
</gene>
<proteinExistence type="predicted"/>
<name>A0A2S2QV07_9HEMI</name>
<feature type="compositionally biased region" description="Pro residues" evidence="1">
    <location>
        <begin position="165"/>
        <end position="177"/>
    </location>
</feature>